<dbReference type="AlphaFoldDB" id="A0A7C1GP75"/>
<accession>A0A7C1GP75</accession>
<evidence type="ECO:0000256" key="1">
    <source>
        <dbReference type="SAM" id="Phobius"/>
    </source>
</evidence>
<sequence>MSRMKTTPDAKWGVLLYFYMLAGHVLDRVTTYINIYFHGEVEANSNMASLIPYPHLYVAVQLILFIVQYILVLLLQRQLLSLFRLFRIQNPDACVRAMVFQFCSQAWIGFINNITPGRPLASLIYP</sequence>
<organism evidence="2">
    <name type="scientific">Thermofilum adornatum</name>
    <dbReference type="NCBI Taxonomy" id="1365176"/>
    <lineage>
        <taxon>Archaea</taxon>
        <taxon>Thermoproteota</taxon>
        <taxon>Thermoprotei</taxon>
        <taxon>Thermofilales</taxon>
        <taxon>Thermofilaceae</taxon>
        <taxon>Thermofilum</taxon>
    </lineage>
</organism>
<keyword evidence="1" id="KW-1133">Transmembrane helix</keyword>
<evidence type="ECO:0000313" key="2">
    <source>
        <dbReference type="EMBL" id="HDP15471.1"/>
    </source>
</evidence>
<reference evidence="2" key="1">
    <citation type="journal article" date="2020" name="mSystems">
        <title>Genome- and Community-Level Interaction Insights into Carbon Utilization and Element Cycling Functions of Hydrothermarchaeota in Hydrothermal Sediment.</title>
        <authorList>
            <person name="Zhou Z."/>
            <person name="Liu Y."/>
            <person name="Xu W."/>
            <person name="Pan J."/>
            <person name="Luo Z.H."/>
            <person name="Li M."/>
        </authorList>
    </citation>
    <scope>NUCLEOTIDE SEQUENCE [LARGE SCALE GENOMIC DNA]</scope>
    <source>
        <strain evidence="2">SpSt-116</strain>
    </source>
</reference>
<feature type="transmembrane region" description="Helical" evidence="1">
    <location>
        <begin position="55"/>
        <end position="75"/>
    </location>
</feature>
<comment type="caution">
    <text evidence="2">The sequence shown here is derived from an EMBL/GenBank/DDBJ whole genome shotgun (WGS) entry which is preliminary data.</text>
</comment>
<feature type="transmembrane region" description="Helical" evidence="1">
    <location>
        <begin position="12"/>
        <end position="35"/>
    </location>
</feature>
<keyword evidence="1" id="KW-0472">Membrane</keyword>
<gene>
    <name evidence="2" type="ORF">ENN26_06855</name>
</gene>
<keyword evidence="1" id="KW-0812">Transmembrane</keyword>
<proteinExistence type="predicted"/>
<dbReference type="EMBL" id="DSAY01000123">
    <property type="protein sequence ID" value="HDP15471.1"/>
    <property type="molecule type" value="Genomic_DNA"/>
</dbReference>
<protein>
    <submittedName>
        <fullName evidence="2">Uncharacterized protein</fullName>
    </submittedName>
</protein>
<name>A0A7C1GP75_9CREN</name>